<comment type="caution">
    <text evidence="3">The sequence shown here is derived from an EMBL/GenBank/DDBJ whole genome shotgun (WGS) entry which is preliminary data.</text>
</comment>
<feature type="region of interest" description="Disordered" evidence="1">
    <location>
        <begin position="42"/>
        <end position="98"/>
    </location>
</feature>
<evidence type="ECO:0008006" key="5">
    <source>
        <dbReference type="Google" id="ProtNLM"/>
    </source>
</evidence>
<evidence type="ECO:0000256" key="1">
    <source>
        <dbReference type="SAM" id="MobiDB-lite"/>
    </source>
</evidence>
<dbReference type="AlphaFoldDB" id="A0A846WWM9"/>
<dbReference type="PROSITE" id="PS51257">
    <property type="entry name" value="PROKAR_LIPOPROTEIN"/>
    <property type="match status" value="1"/>
</dbReference>
<evidence type="ECO:0000313" key="4">
    <source>
        <dbReference type="Proteomes" id="UP000563898"/>
    </source>
</evidence>
<feature type="transmembrane region" description="Helical" evidence="2">
    <location>
        <begin position="12"/>
        <end position="34"/>
    </location>
</feature>
<dbReference type="RefSeq" id="WP_006373251.1">
    <property type="nucleotide sequence ID" value="NZ_JAAXPC010000024.1"/>
</dbReference>
<evidence type="ECO:0000256" key="2">
    <source>
        <dbReference type="SAM" id="Phobius"/>
    </source>
</evidence>
<keyword evidence="2" id="KW-1133">Transmembrane helix</keyword>
<organism evidence="3 4">
    <name type="scientific">Gordonia polyisoprenivorans</name>
    <dbReference type="NCBI Taxonomy" id="84595"/>
    <lineage>
        <taxon>Bacteria</taxon>
        <taxon>Bacillati</taxon>
        <taxon>Actinomycetota</taxon>
        <taxon>Actinomycetes</taxon>
        <taxon>Mycobacteriales</taxon>
        <taxon>Gordoniaceae</taxon>
        <taxon>Gordonia</taxon>
    </lineage>
</organism>
<keyword evidence="2" id="KW-0812">Transmembrane</keyword>
<reference evidence="3 4" key="1">
    <citation type="submission" date="2020-04" db="EMBL/GenBank/DDBJ databases">
        <title>MicrobeNet Type strains.</title>
        <authorList>
            <person name="Nicholson A.C."/>
        </authorList>
    </citation>
    <scope>NUCLEOTIDE SEQUENCE [LARGE SCALE GENOMIC DNA]</scope>
    <source>
        <strain evidence="3 4">ATCC BAA-14</strain>
    </source>
</reference>
<keyword evidence="2" id="KW-0472">Membrane</keyword>
<dbReference type="EMBL" id="JAAXPC010000024">
    <property type="protein sequence ID" value="NKY04861.1"/>
    <property type="molecule type" value="Genomic_DNA"/>
</dbReference>
<name>A0A846WWM9_9ACTN</name>
<dbReference type="Proteomes" id="UP000563898">
    <property type="component" value="Unassembled WGS sequence"/>
</dbReference>
<proteinExistence type="predicted"/>
<evidence type="ECO:0000313" key="3">
    <source>
        <dbReference type="EMBL" id="NKY04861.1"/>
    </source>
</evidence>
<gene>
    <name evidence="3" type="ORF">HGA05_25190</name>
</gene>
<feature type="compositionally biased region" description="Low complexity" evidence="1">
    <location>
        <begin position="51"/>
        <end position="71"/>
    </location>
</feature>
<sequence>MYDDRRPSRPPWVIPVVVGCVVGLIAVAAVIVGLKLSGGQWNTGPSTAAGSTAPTVVVTQTTTESATPTETTPDDTTPEDTTPQGSEPSDAPTPSLPVPPVADTVWYAQFGAFGSYRRAEQARDNHYGSLILPGEMLGSGSRYVVARPAESRTDAEDVCAHFDSGSCVVKQRVE</sequence>
<accession>A0A846WWM9</accession>
<protein>
    <recommendedName>
        <fullName evidence="5">SPOR domain-containing protein</fullName>
    </recommendedName>
</protein>